<dbReference type="GO" id="GO:0005829">
    <property type="term" value="C:cytosol"/>
    <property type="evidence" value="ECO:0007669"/>
    <property type="project" value="TreeGrafter"/>
</dbReference>
<evidence type="ECO:0000313" key="3">
    <source>
        <dbReference type="EMBL" id="KIX12922.1"/>
    </source>
</evidence>
<keyword evidence="2" id="KW-0808">Transferase</keyword>
<evidence type="ECO:0000256" key="2">
    <source>
        <dbReference type="ARBA" id="ARBA00022679"/>
    </source>
</evidence>
<dbReference type="GO" id="GO:0008713">
    <property type="term" value="F:ADP-heptose-lipopolysaccharide heptosyltransferase activity"/>
    <property type="evidence" value="ECO:0007669"/>
    <property type="project" value="TreeGrafter"/>
</dbReference>
<keyword evidence="4" id="KW-1185">Reference proteome</keyword>
<dbReference type="CDD" id="cd03789">
    <property type="entry name" value="GT9_LPS_heptosyltransferase"/>
    <property type="match status" value="1"/>
</dbReference>
<name>A0A0D2GD95_9BACT</name>
<organism evidence="3 4">
    <name type="scientific">Dethiosulfatarculus sandiegensis</name>
    <dbReference type="NCBI Taxonomy" id="1429043"/>
    <lineage>
        <taxon>Bacteria</taxon>
        <taxon>Pseudomonadati</taxon>
        <taxon>Thermodesulfobacteriota</taxon>
        <taxon>Desulfarculia</taxon>
        <taxon>Desulfarculales</taxon>
        <taxon>Desulfarculaceae</taxon>
        <taxon>Dethiosulfatarculus</taxon>
    </lineage>
</organism>
<dbReference type="InterPro" id="IPR051199">
    <property type="entry name" value="LPS_LOS_Heptosyltrfase"/>
</dbReference>
<protein>
    <submittedName>
        <fullName evidence="3">Uncharacterized protein</fullName>
    </submittedName>
</protein>
<keyword evidence="1" id="KW-0328">Glycosyltransferase</keyword>
<dbReference type="GO" id="GO:0009244">
    <property type="term" value="P:lipopolysaccharide core region biosynthetic process"/>
    <property type="evidence" value="ECO:0007669"/>
    <property type="project" value="TreeGrafter"/>
</dbReference>
<evidence type="ECO:0000313" key="4">
    <source>
        <dbReference type="Proteomes" id="UP000032233"/>
    </source>
</evidence>
<dbReference type="STRING" id="1429043.X474_16470"/>
<dbReference type="Gene3D" id="3.40.50.2000">
    <property type="entry name" value="Glycogen Phosphorylase B"/>
    <property type="match status" value="2"/>
</dbReference>
<proteinExistence type="predicted"/>
<accession>A0A0D2GD95</accession>
<dbReference type="InterPro" id="IPR002201">
    <property type="entry name" value="Glyco_trans_9"/>
</dbReference>
<dbReference type="RefSeq" id="WP_044349971.1">
    <property type="nucleotide sequence ID" value="NZ_AZAC01000021.1"/>
</dbReference>
<evidence type="ECO:0000256" key="1">
    <source>
        <dbReference type="ARBA" id="ARBA00022676"/>
    </source>
</evidence>
<dbReference type="Pfam" id="PF01075">
    <property type="entry name" value="Glyco_transf_9"/>
    <property type="match status" value="1"/>
</dbReference>
<dbReference type="EMBL" id="AZAC01000021">
    <property type="protein sequence ID" value="KIX12922.1"/>
    <property type="molecule type" value="Genomic_DNA"/>
</dbReference>
<dbReference type="PANTHER" id="PTHR30160:SF1">
    <property type="entry name" value="LIPOPOLYSACCHARIDE 1,2-N-ACETYLGLUCOSAMINETRANSFERASE-RELATED"/>
    <property type="match status" value="1"/>
</dbReference>
<gene>
    <name evidence="3" type="ORF">X474_16470</name>
</gene>
<dbReference type="PANTHER" id="PTHR30160">
    <property type="entry name" value="TETRAACYLDISACCHARIDE 4'-KINASE-RELATED"/>
    <property type="match status" value="1"/>
</dbReference>
<dbReference type="AlphaFoldDB" id="A0A0D2GD95"/>
<dbReference type="InParanoid" id="A0A0D2GD95"/>
<comment type="caution">
    <text evidence="3">The sequence shown here is derived from an EMBL/GenBank/DDBJ whole genome shotgun (WGS) entry which is preliminary data.</text>
</comment>
<reference evidence="3 4" key="1">
    <citation type="submission" date="2013-11" db="EMBL/GenBank/DDBJ databases">
        <title>Metagenomic analysis of a methanogenic consortium involved in long chain n-alkane degradation.</title>
        <authorList>
            <person name="Davidova I.A."/>
            <person name="Callaghan A.V."/>
            <person name="Wawrik B."/>
            <person name="Pruitt S."/>
            <person name="Marks C."/>
            <person name="Duncan K.E."/>
            <person name="Suflita J.M."/>
        </authorList>
    </citation>
    <scope>NUCLEOTIDE SEQUENCE [LARGE SCALE GENOMIC DNA]</scope>
    <source>
        <strain evidence="3 4">SPR</strain>
    </source>
</reference>
<sequence length="370" mass="41641">MSFLSGLYNLLVLGGPKDQPGGFDPSAVKKILVVRNDNIGDVICTTPALDALRKAFPNAHIAALVCTLAEEAIKGHRALDELYVYPKAKHKKYGKIESLLRLARVQSLIRKQKYDLAISFRSSFSSSQAWLNYASKARWRVGPEARGKRKKWGFYYNIPVDWPPEGMHEVKRCFYMLKALGLDMEPGELFVAIPPLSGEKVETFLEKQGFDKAVEPVIVNITRWAYRPDRLWPSENYRDLVQQLISRGEKVVVTHAPADGEWVRELLAGIEPVPLVYWSRSLKEFTAMIKRASVFITAEGGPMHLAASVGTPQVILWGRTKTDVWSPWQAPYSIVVNGGNVSDIRLDQVLNALESLAPKVEKHMRNTDEL</sequence>
<dbReference type="SUPFAM" id="SSF53756">
    <property type="entry name" value="UDP-Glycosyltransferase/glycogen phosphorylase"/>
    <property type="match status" value="1"/>
</dbReference>
<dbReference type="Proteomes" id="UP000032233">
    <property type="component" value="Unassembled WGS sequence"/>
</dbReference>
<dbReference type="OrthoDB" id="9797795at2"/>